<dbReference type="InterPro" id="IPR006439">
    <property type="entry name" value="HAD-SF_hydro_IA"/>
</dbReference>
<dbReference type="PANTHER" id="PTHR43434">
    <property type="entry name" value="PHOSPHOGLYCOLATE PHOSPHATASE"/>
    <property type="match status" value="1"/>
</dbReference>
<organism evidence="5 6">
    <name type="scientific">Azospira oryzae</name>
    <dbReference type="NCBI Taxonomy" id="146939"/>
    <lineage>
        <taxon>Bacteria</taxon>
        <taxon>Pseudomonadati</taxon>
        <taxon>Pseudomonadota</taxon>
        <taxon>Betaproteobacteria</taxon>
        <taxon>Rhodocyclales</taxon>
        <taxon>Rhodocyclaceae</taxon>
        <taxon>Azospira</taxon>
    </lineage>
</organism>
<dbReference type="InterPro" id="IPR050155">
    <property type="entry name" value="HAD-like_hydrolase_sf"/>
</dbReference>
<dbReference type="Pfam" id="PF13419">
    <property type="entry name" value="HAD_2"/>
    <property type="match status" value="1"/>
</dbReference>
<dbReference type="InterPro" id="IPR036412">
    <property type="entry name" value="HAD-like_sf"/>
</dbReference>
<evidence type="ECO:0000256" key="1">
    <source>
        <dbReference type="ARBA" id="ARBA00022723"/>
    </source>
</evidence>
<sequence>MPEAVLFDLDGTLADTAPDLGAALNRVRQDYNLPPLPLATLRPHTSQGGRGLLRVGMGVTPQDDSYVELYRRFIQHYEERLCHHTTLFPGMAELLAQLEQRRIPWGVVTNKSERLTHPLLQQMDLAHRCACIVCGDSTPNPKPAPDPLLLAAQLLGLPTQNCCYLGDDLRDIQAGNACAMMTIGVRWGYLGTEHPPETWGADHLIDHPDEVSPLLRPAR</sequence>
<reference evidence="5 6" key="1">
    <citation type="submission" date="2019-02" db="EMBL/GenBank/DDBJ databases">
        <title>Genomic Encyclopedia of Type Strains, Phase IV (KMG-IV): sequencing the most valuable type-strain genomes for metagenomic binning, comparative biology and taxonomic classification.</title>
        <authorList>
            <person name="Goeker M."/>
        </authorList>
    </citation>
    <scope>NUCLEOTIDE SEQUENCE [LARGE SCALE GENOMIC DNA]</scope>
    <source>
        <strain evidence="5 6">DSM 21223</strain>
    </source>
</reference>
<dbReference type="InterPro" id="IPR023198">
    <property type="entry name" value="PGP-like_dom2"/>
</dbReference>
<dbReference type="InterPro" id="IPR023214">
    <property type="entry name" value="HAD_sf"/>
</dbReference>
<keyword evidence="1" id="KW-0479">Metal-binding</keyword>
<comment type="caution">
    <text evidence="5">The sequence shown here is derived from an EMBL/GenBank/DDBJ whole genome shotgun (WGS) entry which is preliminary data.</text>
</comment>
<keyword evidence="6" id="KW-1185">Reference proteome</keyword>
<evidence type="ECO:0000256" key="3">
    <source>
        <dbReference type="ARBA" id="ARBA00022842"/>
    </source>
</evidence>
<keyword evidence="3" id="KW-0460">Magnesium</keyword>
<dbReference type="RefSeq" id="WP_130458146.1">
    <property type="nucleotide sequence ID" value="NZ_SHKM01000001.1"/>
</dbReference>
<dbReference type="SFLD" id="SFLDG01129">
    <property type="entry name" value="C1.5:_HAD__Beta-PGM__Phosphata"/>
    <property type="match status" value="1"/>
</dbReference>
<dbReference type="InterPro" id="IPR041492">
    <property type="entry name" value="HAD_2"/>
</dbReference>
<protein>
    <submittedName>
        <fullName evidence="5">Phosphoglycolate phosphatase</fullName>
    </submittedName>
</protein>
<dbReference type="SFLD" id="SFLDS00003">
    <property type="entry name" value="Haloacid_Dehalogenase"/>
    <property type="match status" value="1"/>
</dbReference>
<evidence type="ECO:0000256" key="4">
    <source>
        <dbReference type="ARBA" id="ARBA00023277"/>
    </source>
</evidence>
<dbReference type="Proteomes" id="UP000292136">
    <property type="component" value="Unassembled WGS sequence"/>
</dbReference>
<evidence type="ECO:0000256" key="2">
    <source>
        <dbReference type="ARBA" id="ARBA00022801"/>
    </source>
</evidence>
<dbReference type="SFLD" id="SFLDG01135">
    <property type="entry name" value="C1.5.6:_HAD__Beta-PGM__Phospha"/>
    <property type="match status" value="1"/>
</dbReference>
<evidence type="ECO:0000313" key="6">
    <source>
        <dbReference type="Proteomes" id="UP000292136"/>
    </source>
</evidence>
<accession>A0ABY0IS80</accession>
<keyword evidence="2" id="KW-0378">Hydrolase</keyword>
<name>A0ABY0IS80_9RHOO</name>
<evidence type="ECO:0000313" key="5">
    <source>
        <dbReference type="EMBL" id="RZT89348.1"/>
    </source>
</evidence>
<dbReference type="EMBL" id="SHKM01000001">
    <property type="protein sequence ID" value="RZT89348.1"/>
    <property type="molecule type" value="Genomic_DNA"/>
</dbReference>
<proteinExistence type="predicted"/>
<dbReference type="Gene3D" id="3.40.50.1000">
    <property type="entry name" value="HAD superfamily/HAD-like"/>
    <property type="match status" value="1"/>
</dbReference>
<dbReference type="SUPFAM" id="SSF56784">
    <property type="entry name" value="HAD-like"/>
    <property type="match status" value="1"/>
</dbReference>
<keyword evidence="4" id="KW-0119">Carbohydrate metabolism</keyword>
<dbReference type="PANTHER" id="PTHR43434:SF23">
    <property type="entry name" value="PHOSPHOGLYCOLATE PHOSPHATASE"/>
    <property type="match status" value="1"/>
</dbReference>
<dbReference type="NCBIfam" id="TIGR01549">
    <property type="entry name" value="HAD-SF-IA-v1"/>
    <property type="match status" value="1"/>
</dbReference>
<dbReference type="NCBIfam" id="TIGR01509">
    <property type="entry name" value="HAD-SF-IA-v3"/>
    <property type="match status" value="1"/>
</dbReference>
<gene>
    <name evidence="5" type="ORF">EV678_0130</name>
</gene>
<dbReference type="Gene3D" id="1.10.150.240">
    <property type="entry name" value="Putative phosphatase, domain 2"/>
    <property type="match status" value="1"/>
</dbReference>